<organism evidence="1 2">
    <name type="scientific">Vogesella indigofera</name>
    <name type="common">Pseudomonas indigofera</name>
    <dbReference type="NCBI Taxonomy" id="45465"/>
    <lineage>
        <taxon>Bacteria</taxon>
        <taxon>Pseudomonadati</taxon>
        <taxon>Pseudomonadota</taxon>
        <taxon>Betaproteobacteria</taxon>
        <taxon>Neisseriales</taxon>
        <taxon>Chromobacteriaceae</taxon>
        <taxon>Vogesella</taxon>
    </lineage>
</organism>
<reference evidence="1 2" key="1">
    <citation type="submission" date="2018-10" db="EMBL/GenBank/DDBJ databases">
        <title>Genomic Encyclopedia of Type Strains, Phase IV (KMG-IV): sequencing the most valuable type-strain genomes for metagenomic binning, comparative biology and taxonomic classification.</title>
        <authorList>
            <person name="Goeker M."/>
        </authorList>
    </citation>
    <scope>NUCLEOTIDE SEQUENCE [LARGE SCALE GENOMIC DNA]</scope>
    <source>
        <strain evidence="1 2">DSM 3303</strain>
    </source>
</reference>
<name>A0A495BJ70_VOGIN</name>
<sequence length="152" mass="15726">MSVLDVAHSVVHDYPGGAEALAVRLGMAASTLRSQVNPNIPTHVLGLLSAVRISQLSGDFRMLFSFASECGFVCMPCDGAISEVSPLMGLSSLMEAHGDVGVQVASALSDGRISASEMDAIEDAIAANVTRLHVLAGALRAARRRGVCHAPA</sequence>
<dbReference type="RefSeq" id="WP_170152112.1">
    <property type="nucleotide sequence ID" value="NZ_RBID01000011.1"/>
</dbReference>
<dbReference type="EMBL" id="RBID01000011">
    <property type="protein sequence ID" value="RKQ61387.1"/>
    <property type="molecule type" value="Genomic_DNA"/>
</dbReference>
<protein>
    <submittedName>
        <fullName evidence="1">Phage regulatory protein CII</fullName>
    </submittedName>
</protein>
<evidence type="ECO:0000313" key="2">
    <source>
        <dbReference type="Proteomes" id="UP000279384"/>
    </source>
</evidence>
<dbReference type="GO" id="GO:0003677">
    <property type="term" value="F:DNA binding"/>
    <property type="evidence" value="ECO:0007669"/>
    <property type="project" value="InterPro"/>
</dbReference>
<dbReference type="AlphaFoldDB" id="A0A495BJ70"/>
<gene>
    <name evidence="1" type="ORF">C8E02_1159</name>
</gene>
<comment type="caution">
    <text evidence="1">The sequence shown here is derived from an EMBL/GenBank/DDBJ whole genome shotgun (WGS) entry which is preliminary data.</text>
</comment>
<evidence type="ECO:0000313" key="1">
    <source>
        <dbReference type="EMBL" id="RKQ61387.1"/>
    </source>
</evidence>
<proteinExistence type="predicted"/>
<dbReference type="Pfam" id="PF06892">
    <property type="entry name" value="Phage_CP76"/>
    <property type="match status" value="1"/>
</dbReference>
<dbReference type="InterPro" id="IPR009679">
    <property type="entry name" value="Phage_186_CII-like"/>
</dbReference>
<dbReference type="Proteomes" id="UP000279384">
    <property type="component" value="Unassembled WGS sequence"/>
</dbReference>
<accession>A0A495BJ70</accession>